<dbReference type="RefSeq" id="WP_202093502.1">
    <property type="nucleotide sequence ID" value="NZ_CP061035.1"/>
</dbReference>
<evidence type="ECO:0000256" key="1">
    <source>
        <dbReference type="ARBA" id="ARBA00001970"/>
    </source>
</evidence>
<protein>
    <submittedName>
        <fullName evidence="15">Cytochrome b/b6 domain-containing protein</fullName>
    </submittedName>
</protein>
<keyword evidence="11 13" id="KW-0472">Membrane</keyword>
<dbReference type="PANTHER" id="PTHR30529:SF1">
    <property type="entry name" value="CYTOCHROME B561 HOMOLOG 2"/>
    <property type="match status" value="1"/>
</dbReference>
<evidence type="ECO:0000256" key="8">
    <source>
        <dbReference type="ARBA" id="ARBA00022982"/>
    </source>
</evidence>
<feature type="domain" description="Cytochrome b561 bacterial/Ni-hydrogenase" evidence="14">
    <location>
        <begin position="5"/>
        <end position="185"/>
    </location>
</feature>
<dbReference type="InterPro" id="IPR011577">
    <property type="entry name" value="Cyt_b561_bac/Ni-Hgenase"/>
</dbReference>
<feature type="transmembrane region" description="Helical" evidence="13">
    <location>
        <begin position="152"/>
        <end position="169"/>
    </location>
</feature>
<dbReference type="Pfam" id="PF01292">
    <property type="entry name" value="Ni_hydr_CYTB"/>
    <property type="match status" value="1"/>
</dbReference>
<evidence type="ECO:0000259" key="14">
    <source>
        <dbReference type="Pfam" id="PF01292"/>
    </source>
</evidence>
<proteinExistence type="inferred from homology"/>
<keyword evidence="8" id="KW-0249">Electron transport</keyword>
<evidence type="ECO:0000256" key="10">
    <source>
        <dbReference type="ARBA" id="ARBA00023004"/>
    </source>
</evidence>
<evidence type="ECO:0000256" key="9">
    <source>
        <dbReference type="ARBA" id="ARBA00022989"/>
    </source>
</evidence>
<evidence type="ECO:0000256" key="4">
    <source>
        <dbReference type="ARBA" id="ARBA00022475"/>
    </source>
</evidence>
<feature type="transmembrane region" description="Helical" evidence="13">
    <location>
        <begin position="48"/>
        <end position="66"/>
    </location>
</feature>
<comment type="similarity">
    <text evidence="12">Belongs to the cytochrome b561 family.</text>
</comment>
<dbReference type="GO" id="GO:0005886">
    <property type="term" value="C:plasma membrane"/>
    <property type="evidence" value="ECO:0007669"/>
    <property type="project" value="UniProtKB-SubCell"/>
</dbReference>
<evidence type="ECO:0000313" key="16">
    <source>
        <dbReference type="Proteomes" id="UP000595894"/>
    </source>
</evidence>
<sequence length="186" mass="21306">MHVTRYTKTAMLLHWVMAVGIVANVALAWLWPTFADENVRPAIDTHKSIGMTLLGLAILRLLWRFAHTPPGYPASYKGWERTASHLVHWGLYLILFAMPLTGWIMDSAYKNAAETPMYWFGTFEFPRIGFIMTMEPGLRDRVHDTFGAAHSLLQWLLYALLLLHIAGALKHQMDGEKELQRMMPGR</sequence>
<evidence type="ECO:0000256" key="2">
    <source>
        <dbReference type="ARBA" id="ARBA00004651"/>
    </source>
</evidence>
<dbReference type="GO" id="GO:0009055">
    <property type="term" value="F:electron transfer activity"/>
    <property type="evidence" value="ECO:0007669"/>
    <property type="project" value="InterPro"/>
</dbReference>
<keyword evidence="7" id="KW-0479">Metal-binding</keyword>
<gene>
    <name evidence="15" type="ORF">H5J25_18125</name>
</gene>
<evidence type="ECO:0000256" key="3">
    <source>
        <dbReference type="ARBA" id="ARBA00022448"/>
    </source>
</evidence>
<keyword evidence="9 13" id="KW-1133">Transmembrane helix</keyword>
<keyword evidence="10" id="KW-0408">Iron</keyword>
<evidence type="ECO:0000256" key="6">
    <source>
        <dbReference type="ARBA" id="ARBA00022692"/>
    </source>
</evidence>
<feature type="transmembrane region" description="Helical" evidence="13">
    <location>
        <begin position="12"/>
        <end position="32"/>
    </location>
</feature>
<name>A0A974NUL1_9SPHN</name>
<dbReference type="InterPro" id="IPR052168">
    <property type="entry name" value="Cytochrome_b561_oxidase"/>
</dbReference>
<comment type="cofactor">
    <cofactor evidence="1">
        <name>heme b</name>
        <dbReference type="ChEBI" id="CHEBI:60344"/>
    </cofactor>
</comment>
<keyword evidence="4" id="KW-1003">Cell membrane</keyword>
<dbReference type="InterPro" id="IPR016174">
    <property type="entry name" value="Di-haem_cyt_TM"/>
</dbReference>
<dbReference type="GO" id="GO:0020037">
    <property type="term" value="F:heme binding"/>
    <property type="evidence" value="ECO:0007669"/>
    <property type="project" value="TreeGrafter"/>
</dbReference>
<accession>A0A974NUL1</accession>
<keyword evidence="3" id="KW-0813">Transport</keyword>
<dbReference type="GO" id="GO:0022904">
    <property type="term" value="P:respiratory electron transport chain"/>
    <property type="evidence" value="ECO:0007669"/>
    <property type="project" value="InterPro"/>
</dbReference>
<keyword evidence="16" id="KW-1185">Reference proteome</keyword>
<dbReference type="GO" id="GO:0046872">
    <property type="term" value="F:metal ion binding"/>
    <property type="evidence" value="ECO:0007669"/>
    <property type="project" value="UniProtKB-KW"/>
</dbReference>
<feature type="transmembrane region" description="Helical" evidence="13">
    <location>
        <begin position="86"/>
        <end position="105"/>
    </location>
</feature>
<evidence type="ECO:0000256" key="7">
    <source>
        <dbReference type="ARBA" id="ARBA00022723"/>
    </source>
</evidence>
<dbReference type="Proteomes" id="UP000595894">
    <property type="component" value="Chromosome"/>
</dbReference>
<evidence type="ECO:0000256" key="13">
    <source>
        <dbReference type="SAM" id="Phobius"/>
    </source>
</evidence>
<keyword evidence="5" id="KW-0349">Heme</keyword>
<evidence type="ECO:0000256" key="5">
    <source>
        <dbReference type="ARBA" id="ARBA00022617"/>
    </source>
</evidence>
<comment type="subcellular location">
    <subcellularLocation>
        <location evidence="2">Cell membrane</location>
        <topology evidence="2">Multi-pass membrane protein</topology>
    </subcellularLocation>
</comment>
<dbReference type="EMBL" id="CP061035">
    <property type="protein sequence ID" value="QQV77210.1"/>
    <property type="molecule type" value="Genomic_DNA"/>
</dbReference>
<dbReference type="PANTHER" id="PTHR30529">
    <property type="entry name" value="CYTOCHROME B561"/>
    <property type="match status" value="1"/>
</dbReference>
<reference evidence="16" key="1">
    <citation type="submission" date="2020-09" db="EMBL/GenBank/DDBJ databases">
        <title>Sphingomonas sp., a new species isolated from pork steak.</title>
        <authorList>
            <person name="Heidler von Heilborn D."/>
        </authorList>
    </citation>
    <scope>NUCLEOTIDE SEQUENCE [LARGE SCALE GENOMIC DNA]</scope>
</reference>
<organism evidence="15 16">
    <name type="scientific">Sphingomonas aliaeris</name>
    <dbReference type="NCBI Taxonomy" id="2759526"/>
    <lineage>
        <taxon>Bacteria</taxon>
        <taxon>Pseudomonadati</taxon>
        <taxon>Pseudomonadota</taxon>
        <taxon>Alphaproteobacteria</taxon>
        <taxon>Sphingomonadales</taxon>
        <taxon>Sphingomonadaceae</taxon>
        <taxon>Sphingomonas</taxon>
    </lineage>
</organism>
<dbReference type="SUPFAM" id="SSF81342">
    <property type="entry name" value="Transmembrane di-heme cytochromes"/>
    <property type="match status" value="1"/>
</dbReference>
<evidence type="ECO:0000256" key="12">
    <source>
        <dbReference type="ARBA" id="ARBA00037975"/>
    </source>
</evidence>
<evidence type="ECO:0000256" key="11">
    <source>
        <dbReference type="ARBA" id="ARBA00023136"/>
    </source>
</evidence>
<dbReference type="KEGG" id="sari:H5J25_18125"/>
<dbReference type="AlphaFoldDB" id="A0A974NUL1"/>
<evidence type="ECO:0000313" key="15">
    <source>
        <dbReference type="EMBL" id="QQV77210.1"/>
    </source>
</evidence>
<keyword evidence="6 13" id="KW-0812">Transmembrane</keyword>